<evidence type="ECO:0000313" key="3">
    <source>
        <dbReference type="Proteomes" id="UP001500630"/>
    </source>
</evidence>
<evidence type="ECO:0000259" key="1">
    <source>
        <dbReference type="Pfam" id="PF03551"/>
    </source>
</evidence>
<accession>A0ABP6WFX3</accession>
<dbReference type="InterPro" id="IPR036388">
    <property type="entry name" value="WH-like_DNA-bd_sf"/>
</dbReference>
<dbReference type="InterPro" id="IPR036390">
    <property type="entry name" value="WH_DNA-bd_sf"/>
</dbReference>
<feature type="domain" description="Transcription regulator PadR N-terminal" evidence="1">
    <location>
        <begin position="6"/>
        <end position="76"/>
    </location>
</feature>
<dbReference type="Pfam" id="PF03551">
    <property type="entry name" value="PadR"/>
    <property type="match status" value="1"/>
</dbReference>
<keyword evidence="3" id="KW-1185">Reference proteome</keyword>
<gene>
    <name evidence="2" type="ORF">GCM10022419_031600</name>
</gene>
<dbReference type="InterPro" id="IPR052509">
    <property type="entry name" value="Metal_resp_DNA-bind_regulator"/>
</dbReference>
<dbReference type="PANTHER" id="PTHR33169:SF26">
    <property type="entry name" value="CONSERVED PROTEIN"/>
    <property type="match status" value="1"/>
</dbReference>
<reference evidence="3" key="1">
    <citation type="journal article" date="2019" name="Int. J. Syst. Evol. Microbiol.">
        <title>The Global Catalogue of Microorganisms (GCM) 10K type strain sequencing project: providing services to taxonomists for standard genome sequencing and annotation.</title>
        <authorList>
            <consortium name="The Broad Institute Genomics Platform"/>
            <consortium name="The Broad Institute Genome Sequencing Center for Infectious Disease"/>
            <person name="Wu L."/>
            <person name="Ma J."/>
        </authorList>
    </citation>
    <scope>NUCLEOTIDE SEQUENCE [LARGE SCALE GENOMIC DNA]</scope>
    <source>
        <strain evidence="3">JCM 17326</strain>
    </source>
</reference>
<dbReference type="EMBL" id="BAABDQ010000005">
    <property type="protein sequence ID" value="GAA3548961.1"/>
    <property type="molecule type" value="Genomic_DNA"/>
</dbReference>
<organism evidence="2 3">
    <name type="scientific">Nonomuraea rosea</name>
    <dbReference type="NCBI Taxonomy" id="638574"/>
    <lineage>
        <taxon>Bacteria</taxon>
        <taxon>Bacillati</taxon>
        <taxon>Actinomycetota</taxon>
        <taxon>Actinomycetes</taxon>
        <taxon>Streptosporangiales</taxon>
        <taxon>Streptosporangiaceae</taxon>
        <taxon>Nonomuraea</taxon>
    </lineage>
</organism>
<name>A0ABP6WFX3_9ACTN</name>
<dbReference type="InterPro" id="IPR005149">
    <property type="entry name" value="Tscrpt_reg_PadR_N"/>
</dbReference>
<dbReference type="RefSeq" id="WP_345562357.1">
    <property type="nucleotide sequence ID" value="NZ_BAABDQ010000005.1"/>
</dbReference>
<dbReference type="Proteomes" id="UP001500630">
    <property type="component" value="Unassembled WGS sequence"/>
</dbReference>
<evidence type="ECO:0000313" key="2">
    <source>
        <dbReference type="EMBL" id="GAA3548961.1"/>
    </source>
</evidence>
<protein>
    <submittedName>
        <fullName evidence="2">PadR family transcriptional regulator</fullName>
    </submittedName>
</protein>
<sequence>MLELCVLGFLYERPMHAYELRARISGLSGHIRPVSDGALYPALDRLRKAGFVDKQADPGGGTRQMLSLTEEGRAELLRRLRDPAEVEVTDRNSFLTLLAFLGHLPDRADQARVLRRRLEFYDQPASYFYDQGRPMRAVEMTDRFRRGMLSMAAATKRADMEWLRTEIAALEADS</sequence>
<comment type="caution">
    <text evidence="2">The sequence shown here is derived from an EMBL/GenBank/DDBJ whole genome shotgun (WGS) entry which is preliminary data.</text>
</comment>
<dbReference type="Gene3D" id="1.10.10.10">
    <property type="entry name" value="Winged helix-like DNA-binding domain superfamily/Winged helix DNA-binding domain"/>
    <property type="match status" value="1"/>
</dbReference>
<dbReference type="SUPFAM" id="SSF46785">
    <property type="entry name" value="Winged helix' DNA-binding domain"/>
    <property type="match status" value="1"/>
</dbReference>
<proteinExistence type="predicted"/>
<dbReference type="PANTHER" id="PTHR33169">
    <property type="entry name" value="PADR-FAMILY TRANSCRIPTIONAL REGULATOR"/>
    <property type="match status" value="1"/>
</dbReference>